<organism evidence="3 4">
    <name type="scientific">Nocardia vulneris</name>
    <dbReference type="NCBI Taxonomy" id="1141657"/>
    <lineage>
        <taxon>Bacteria</taxon>
        <taxon>Bacillati</taxon>
        <taxon>Actinomycetota</taxon>
        <taxon>Actinomycetes</taxon>
        <taxon>Mycobacteriales</taxon>
        <taxon>Nocardiaceae</taxon>
        <taxon>Nocardia</taxon>
    </lineage>
</organism>
<proteinExistence type="predicted"/>
<feature type="domain" description="FAD-binding" evidence="2">
    <location>
        <begin position="1"/>
        <end position="45"/>
    </location>
</feature>
<accession>A0ABR4Z580</accession>
<evidence type="ECO:0000259" key="2">
    <source>
        <dbReference type="Pfam" id="PF01494"/>
    </source>
</evidence>
<keyword evidence="1" id="KW-0560">Oxidoreductase</keyword>
<keyword evidence="4" id="KW-1185">Reference proteome</keyword>
<dbReference type="Pfam" id="PF01494">
    <property type="entry name" value="FAD_binding_3"/>
    <property type="match status" value="1"/>
</dbReference>
<dbReference type="PANTHER" id="PTHR43476">
    <property type="entry name" value="3-(3-HYDROXY-PHENYL)PROPIONATE/3-HYDROXYCINNAMIC ACID HYDROXYLASE"/>
    <property type="match status" value="1"/>
</dbReference>
<evidence type="ECO:0000256" key="1">
    <source>
        <dbReference type="ARBA" id="ARBA00023002"/>
    </source>
</evidence>
<dbReference type="InterPro" id="IPR050631">
    <property type="entry name" value="PheA/TfdB_FAD_monoxygenase"/>
</dbReference>
<name>A0ABR4Z580_9NOCA</name>
<evidence type="ECO:0000313" key="3">
    <source>
        <dbReference type="EMBL" id="KIA60472.1"/>
    </source>
</evidence>
<dbReference type="Proteomes" id="UP000031364">
    <property type="component" value="Unassembled WGS sequence"/>
</dbReference>
<evidence type="ECO:0000313" key="4">
    <source>
        <dbReference type="Proteomes" id="UP000031364"/>
    </source>
</evidence>
<dbReference type="Gene3D" id="3.50.50.60">
    <property type="entry name" value="FAD/NAD(P)-binding domain"/>
    <property type="match status" value="1"/>
</dbReference>
<protein>
    <recommendedName>
        <fullName evidence="2">FAD-binding domain-containing protein</fullName>
    </recommendedName>
</protein>
<dbReference type="InterPro" id="IPR036188">
    <property type="entry name" value="FAD/NAD-bd_sf"/>
</dbReference>
<comment type="caution">
    <text evidence="3">The sequence shown here is derived from an EMBL/GenBank/DDBJ whole genome shotgun (WGS) entry which is preliminary data.</text>
</comment>
<reference evidence="3 4" key="1">
    <citation type="journal article" date="2014" name="Int. J. Syst. Evol. Microbiol.">
        <title>Nocardia vulneris sp. nov., isolated from wounds of human patients in North America.</title>
        <authorList>
            <person name="Lasker B.A."/>
            <person name="Bell M."/>
            <person name="Klenk H.P."/>
            <person name="Sproer C."/>
            <person name="Schumann C."/>
            <person name="Schumann P."/>
            <person name="Brown J.M."/>
        </authorList>
    </citation>
    <scope>NUCLEOTIDE SEQUENCE [LARGE SCALE GENOMIC DNA]</scope>
    <source>
        <strain evidence="3 4">W9851</strain>
    </source>
</reference>
<dbReference type="PANTHER" id="PTHR43476:SF5">
    <property type="entry name" value="FAD-DEPENDENT MONOOXYGENASE"/>
    <property type="match status" value="1"/>
</dbReference>
<gene>
    <name evidence="3" type="ORF">FG87_36855</name>
</gene>
<dbReference type="EMBL" id="JNFP01000068">
    <property type="protein sequence ID" value="KIA60472.1"/>
    <property type="molecule type" value="Genomic_DNA"/>
</dbReference>
<dbReference type="SUPFAM" id="SSF51905">
    <property type="entry name" value="FAD/NAD(P)-binding domain"/>
    <property type="match status" value="1"/>
</dbReference>
<dbReference type="InterPro" id="IPR002938">
    <property type="entry name" value="FAD-bd"/>
</dbReference>
<sequence length="116" mass="12363">MSPVAGVGINLAVQDAVAAARILAAPLLSGTAGVRELARVQRRRTLPTAVTQGIQRFLHARAIRPALSGTIDIAGTPTAPLPVRIFRRIPIVRSIPPYLVARGIRPEHAPAFARRP</sequence>